<sequence length="323" mass="35759">MRRSKQPYLYSMCVPYDAVDVRVDTIVHEFVYGGQEDGGGEEDDGEEQGGQEFGGGEEDDGEEQGGQEFGGGEKDNGEEQGGQQYGGGEEDTEMLVITIVEYDDDYYATNEHLNTLLAEQRSYFDDQLAEQRCYFDDQISGVRDEVLQQFQHLESLVSNSSRETGHQYQEMQRFIENMQREIQTSVAQMHGKFEEVMVVRPTAGSGGGGGGTVGGVGGGTVGGGDANPVVVDRGKKTLGSSSISVDIPILCDVNKRKESQFLDWLMRSKPTDFVRFAGGAKWTKENLQQIGNVEFSLEPKDMDNAMLLIRVRNAKYLDIFSEK</sequence>
<dbReference type="Proteomes" id="UP001604336">
    <property type="component" value="Unassembled WGS sequence"/>
</dbReference>
<evidence type="ECO:0000313" key="3">
    <source>
        <dbReference type="Proteomes" id="UP001604336"/>
    </source>
</evidence>
<reference evidence="3" key="1">
    <citation type="submission" date="2024-07" db="EMBL/GenBank/DDBJ databases">
        <title>Two chromosome-level genome assemblies of Korean endemic species Abeliophyllum distichum and Forsythia ovata (Oleaceae).</title>
        <authorList>
            <person name="Jang H."/>
        </authorList>
    </citation>
    <scope>NUCLEOTIDE SEQUENCE [LARGE SCALE GENOMIC DNA]</scope>
</reference>
<gene>
    <name evidence="2" type="ORF">Adt_06082</name>
</gene>
<accession>A0ABD1V6C1</accession>
<evidence type="ECO:0000313" key="2">
    <source>
        <dbReference type="EMBL" id="KAL2532731.1"/>
    </source>
</evidence>
<dbReference type="AlphaFoldDB" id="A0ABD1V6C1"/>
<protein>
    <submittedName>
        <fullName evidence="2">Uncharacterized protein</fullName>
    </submittedName>
</protein>
<dbReference type="EMBL" id="JBFOLK010000002">
    <property type="protein sequence ID" value="KAL2532731.1"/>
    <property type="molecule type" value="Genomic_DNA"/>
</dbReference>
<keyword evidence="3" id="KW-1185">Reference proteome</keyword>
<name>A0ABD1V6C1_9LAMI</name>
<organism evidence="2 3">
    <name type="scientific">Abeliophyllum distichum</name>
    <dbReference type="NCBI Taxonomy" id="126358"/>
    <lineage>
        <taxon>Eukaryota</taxon>
        <taxon>Viridiplantae</taxon>
        <taxon>Streptophyta</taxon>
        <taxon>Embryophyta</taxon>
        <taxon>Tracheophyta</taxon>
        <taxon>Spermatophyta</taxon>
        <taxon>Magnoliopsida</taxon>
        <taxon>eudicotyledons</taxon>
        <taxon>Gunneridae</taxon>
        <taxon>Pentapetalae</taxon>
        <taxon>asterids</taxon>
        <taxon>lamiids</taxon>
        <taxon>Lamiales</taxon>
        <taxon>Oleaceae</taxon>
        <taxon>Forsythieae</taxon>
        <taxon>Abeliophyllum</taxon>
    </lineage>
</organism>
<feature type="region of interest" description="Disordered" evidence="1">
    <location>
        <begin position="33"/>
        <end position="91"/>
    </location>
</feature>
<feature type="compositionally biased region" description="Acidic residues" evidence="1">
    <location>
        <begin position="38"/>
        <end position="65"/>
    </location>
</feature>
<comment type="caution">
    <text evidence="2">The sequence shown here is derived from an EMBL/GenBank/DDBJ whole genome shotgun (WGS) entry which is preliminary data.</text>
</comment>
<evidence type="ECO:0000256" key="1">
    <source>
        <dbReference type="SAM" id="MobiDB-lite"/>
    </source>
</evidence>
<proteinExistence type="predicted"/>